<evidence type="ECO:0000256" key="2">
    <source>
        <dbReference type="ARBA" id="ARBA00022448"/>
    </source>
</evidence>
<protein>
    <submittedName>
        <fullName evidence="9">Sugar ABC transporter permease</fullName>
    </submittedName>
</protein>
<feature type="transmembrane region" description="Helical" evidence="7">
    <location>
        <begin position="21"/>
        <end position="40"/>
    </location>
</feature>
<evidence type="ECO:0000256" key="7">
    <source>
        <dbReference type="RuleBase" id="RU363032"/>
    </source>
</evidence>
<comment type="similarity">
    <text evidence="7">Belongs to the binding-protein-dependent transport system permease family.</text>
</comment>
<proteinExistence type="inferred from homology"/>
<dbReference type="RefSeq" id="WP_324669549.1">
    <property type="nucleotide sequence ID" value="NZ_CP141614.1"/>
</dbReference>
<feature type="domain" description="ABC transmembrane type-1" evidence="8">
    <location>
        <begin position="84"/>
        <end position="281"/>
    </location>
</feature>
<feature type="transmembrane region" description="Helical" evidence="7">
    <location>
        <begin position="88"/>
        <end position="107"/>
    </location>
</feature>
<dbReference type="Pfam" id="PF00528">
    <property type="entry name" value="BPD_transp_1"/>
    <property type="match status" value="1"/>
</dbReference>
<dbReference type="Gene3D" id="1.10.3720.10">
    <property type="entry name" value="MetI-like"/>
    <property type="match status" value="1"/>
</dbReference>
<keyword evidence="2 7" id="KW-0813">Transport</keyword>
<dbReference type="InterPro" id="IPR050809">
    <property type="entry name" value="UgpAE/MalFG_permease"/>
</dbReference>
<dbReference type="InterPro" id="IPR000515">
    <property type="entry name" value="MetI-like"/>
</dbReference>
<keyword evidence="4 7" id="KW-0812">Transmembrane</keyword>
<dbReference type="PANTHER" id="PTHR43227:SF3">
    <property type="entry name" value="BINDING-PROTEIN-DEPENDENT TRANSPORT SYSTEMS INNER MEMBRANE COMPONENT"/>
    <property type="match status" value="1"/>
</dbReference>
<evidence type="ECO:0000313" key="9">
    <source>
        <dbReference type="EMBL" id="WRP15159.1"/>
    </source>
</evidence>
<organism evidence="9 10">
    <name type="scientific">Geochorda subterranea</name>
    <dbReference type="NCBI Taxonomy" id="3109564"/>
    <lineage>
        <taxon>Bacteria</taxon>
        <taxon>Bacillati</taxon>
        <taxon>Bacillota</taxon>
        <taxon>Limnochordia</taxon>
        <taxon>Limnochordales</taxon>
        <taxon>Geochordaceae</taxon>
        <taxon>Geochorda</taxon>
    </lineage>
</organism>
<evidence type="ECO:0000259" key="8">
    <source>
        <dbReference type="PROSITE" id="PS50928"/>
    </source>
</evidence>
<dbReference type="EMBL" id="CP141614">
    <property type="protein sequence ID" value="WRP15159.1"/>
    <property type="molecule type" value="Genomic_DNA"/>
</dbReference>
<evidence type="ECO:0000313" key="10">
    <source>
        <dbReference type="Proteomes" id="UP001333102"/>
    </source>
</evidence>
<keyword evidence="10" id="KW-1185">Reference proteome</keyword>
<feature type="transmembrane region" description="Helical" evidence="7">
    <location>
        <begin position="262"/>
        <end position="285"/>
    </location>
</feature>
<feature type="transmembrane region" description="Helical" evidence="7">
    <location>
        <begin position="174"/>
        <end position="192"/>
    </location>
</feature>
<evidence type="ECO:0000256" key="3">
    <source>
        <dbReference type="ARBA" id="ARBA00022475"/>
    </source>
</evidence>
<dbReference type="SUPFAM" id="SSF161098">
    <property type="entry name" value="MetI-like"/>
    <property type="match status" value="1"/>
</dbReference>
<evidence type="ECO:0000256" key="4">
    <source>
        <dbReference type="ARBA" id="ARBA00022692"/>
    </source>
</evidence>
<feature type="transmembrane region" description="Helical" evidence="7">
    <location>
        <begin position="114"/>
        <end position="134"/>
    </location>
</feature>
<evidence type="ECO:0000256" key="5">
    <source>
        <dbReference type="ARBA" id="ARBA00022989"/>
    </source>
</evidence>
<dbReference type="PROSITE" id="PS50928">
    <property type="entry name" value="ABC_TM1"/>
    <property type="match status" value="1"/>
</dbReference>
<feature type="transmembrane region" description="Helical" evidence="7">
    <location>
        <begin position="213"/>
        <end position="235"/>
    </location>
</feature>
<sequence>MSARPRPLRISLATRRALEGFAFISPWLVGFVAFALWPLVRSFLLSFQKLDQLVGFRTSWVGLDNYRESFLVDANFVPMFIDVVRNTLVDIPAVVVFSLFTALMVNLRLRGDAFFRAVFFLPVVIGSGAVVQHLQAQDVGRLSIIRSAEGFAEFLVAYLGPAPASAVLDLLNRLALVLWGTGVQVLLFLAGLQSVSPSLYEAARVDGATEWEMFWKVTLPMLSPIILVVAIYTLVDSFTSVFNPILTYVRDVAFSGQFRMGYAAALGWIYFAFAFVLMVIIFKVAERRIFYAGER</sequence>
<accession>A0ABZ1BQR8</accession>
<keyword evidence="5 7" id="KW-1133">Transmembrane helix</keyword>
<gene>
    <name evidence="9" type="ORF">VLY81_03030</name>
</gene>
<dbReference type="Proteomes" id="UP001333102">
    <property type="component" value="Chromosome"/>
</dbReference>
<evidence type="ECO:0000256" key="6">
    <source>
        <dbReference type="ARBA" id="ARBA00023136"/>
    </source>
</evidence>
<comment type="subcellular location">
    <subcellularLocation>
        <location evidence="1 7">Cell membrane</location>
        <topology evidence="1 7">Multi-pass membrane protein</topology>
    </subcellularLocation>
</comment>
<evidence type="ECO:0000256" key="1">
    <source>
        <dbReference type="ARBA" id="ARBA00004651"/>
    </source>
</evidence>
<dbReference type="PANTHER" id="PTHR43227">
    <property type="entry name" value="BLL4140 PROTEIN"/>
    <property type="match status" value="1"/>
</dbReference>
<dbReference type="CDD" id="cd06261">
    <property type="entry name" value="TM_PBP2"/>
    <property type="match status" value="1"/>
</dbReference>
<keyword evidence="6 7" id="KW-0472">Membrane</keyword>
<name>A0ABZ1BQR8_9FIRM</name>
<keyword evidence="3" id="KW-1003">Cell membrane</keyword>
<dbReference type="InterPro" id="IPR035906">
    <property type="entry name" value="MetI-like_sf"/>
</dbReference>
<reference evidence="10" key="1">
    <citation type="submission" date="2023-12" db="EMBL/GenBank/DDBJ databases">
        <title>Novel isolates from deep terrestrial aquifers shed light on the physiology and ecology of the class Limnochordia.</title>
        <authorList>
            <person name="Karnachuk O.V."/>
            <person name="Lukina A.P."/>
            <person name="Avakyan M.R."/>
            <person name="Kadnikov V."/>
            <person name="Begmatov S."/>
            <person name="Beletsky A.V."/>
            <person name="Mardanov A.V."/>
            <person name="Ravin N.V."/>
        </authorList>
    </citation>
    <scope>NUCLEOTIDE SEQUENCE [LARGE SCALE GENOMIC DNA]</scope>
    <source>
        <strain evidence="10">LN</strain>
    </source>
</reference>